<evidence type="ECO:0000313" key="3">
    <source>
        <dbReference type="Ensembl" id="ENSLACP00000016409.1"/>
    </source>
</evidence>
<sequence>KNLNMAQTAGLEKVGFPEFTCLCELCDCGRHKHHKNCKNRNNITQKMFVLFSNEGKNSAQQQQQLTWCTRDFRLRSSKRPLRTPPHPNPPPMNFDTTQRREFIPWQINLSEPCKKKEYYQPSQEPLQNVTVYSLDFPAKQPVVTLVRRPATNVQLNQSQFSKSTTSKEFFKTWKPEPQIRYGELPAIIGSLLYPDQTDEMKTTNQQEFVQKFGSKPEMVKNAPCNIKIEGEHTMTTTHKTAYQPLPLEKLDLCKPTQKDRVLLFKQGHMETLTKYRSDFSDYRSLPAKNAPVPPPLDNLGINHNFRTTKKFTFKILSTDFKTVQREAFHGWDTSRYRRPNLSSHVTNTTMMQPLQLSKVHLEPIKRPRTLLKVNNAKFEDATVNKYFFKDWGVQPRIRYGDSHDGVFIKPL</sequence>
<dbReference type="GO" id="GO:0005856">
    <property type="term" value="C:cytoskeleton"/>
    <property type="evidence" value="ECO:0007669"/>
    <property type="project" value="TreeGrafter"/>
</dbReference>
<dbReference type="AlphaFoldDB" id="H3B3D8"/>
<name>H3B3D8_LATCH</name>
<evidence type="ECO:0000256" key="2">
    <source>
        <dbReference type="SAM" id="MobiDB-lite"/>
    </source>
</evidence>
<evidence type="ECO:0000313" key="4">
    <source>
        <dbReference type="Proteomes" id="UP000008672"/>
    </source>
</evidence>
<dbReference type="EMBL" id="AFYH01006897">
    <property type="status" value="NOT_ANNOTATED_CDS"/>
    <property type="molecule type" value="Genomic_DNA"/>
</dbReference>
<dbReference type="eggNOG" id="ENOG502RYX9">
    <property type="taxonomic scope" value="Eukaryota"/>
</dbReference>
<accession>H3B3D8</accession>
<reference evidence="3" key="2">
    <citation type="submission" date="2025-08" db="UniProtKB">
        <authorList>
            <consortium name="Ensembl"/>
        </authorList>
    </citation>
    <scope>IDENTIFICATION</scope>
</reference>
<dbReference type="Ensembl" id="ENSLACT00000016523.1">
    <property type="protein sequence ID" value="ENSLACP00000016409.1"/>
    <property type="gene ID" value="ENSLACG00000014456.1"/>
</dbReference>
<dbReference type="EMBL" id="AFYH01006896">
    <property type="status" value="NOT_ANNOTATED_CDS"/>
    <property type="molecule type" value="Genomic_DNA"/>
</dbReference>
<dbReference type="PANTHER" id="PTHR31516:SF18">
    <property type="entry name" value="TRANSLATION INITIATION FACTOR IF-2"/>
    <property type="match status" value="1"/>
</dbReference>
<reference evidence="3" key="3">
    <citation type="submission" date="2025-09" db="UniProtKB">
        <authorList>
            <consortium name="Ensembl"/>
        </authorList>
    </citation>
    <scope>IDENTIFICATION</scope>
</reference>
<dbReference type="PANTHER" id="PTHR31516">
    <property type="entry name" value="STABILIZER OF AXONEMAL MICROTUBULES 2"/>
    <property type="match status" value="1"/>
</dbReference>
<organism evidence="3 4">
    <name type="scientific">Latimeria chalumnae</name>
    <name type="common">Coelacanth</name>
    <dbReference type="NCBI Taxonomy" id="7897"/>
    <lineage>
        <taxon>Eukaryota</taxon>
        <taxon>Metazoa</taxon>
        <taxon>Chordata</taxon>
        <taxon>Craniata</taxon>
        <taxon>Vertebrata</taxon>
        <taxon>Euteleostomi</taxon>
        <taxon>Coelacanthiformes</taxon>
        <taxon>Coelacanthidae</taxon>
        <taxon>Latimeria</taxon>
    </lineage>
</organism>
<evidence type="ECO:0000256" key="1">
    <source>
        <dbReference type="ARBA" id="ARBA00008738"/>
    </source>
</evidence>
<keyword evidence="4" id="KW-1185">Reference proteome</keyword>
<dbReference type="InParanoid" id="H3B3D8"/>
<dbReference type="InterPro" id="IPR033336">
    <property type="entry name" value="SAXO1/2"/>
</dbReference>
<reference evidence="4" key="1">
    <citation type="submission" date="2011-08" db="EMBL/GenBank/DDBJ databases">
        <title>The draft genome of Latimeria chalumnae.</title>
        <authorList>
            <person name="Di Palma F."/>
            <person name="Alfoldi J."/>
            <person name="Johnson J."/>
            <person name="Berlin A."/>
            <person name="Gnerre S."/>
            <person name="Jaffe D."/>
            <person name="MacCallum I."/>
            <person name="Young S."/>
            <person name="Walker B.J."/>
            <person name="Lander E."/>
            <person name="Lindblad-Toh K."/>
        </authorList>
    </citation>
    <scope>NUCLEOTIDE SEQUENCE [LARGE SCALE GENOMIC DNA]</scope>
    <source>
        <strain evidence="4">Wild caught</strain>
    </source>
</reference>
<proteinExistence type="inferred from homology"/>
<feature type="compositionally biased region" description="Pro residues" evidence="2">
    <location>
        <begin position="82"/>
        <end position="92"/>
    </location>
</feature>
<comment type="similarity">
    <text evidence="1">Belongs to the FAM154 family.</text>
</comment>
<dbReference type="Proteomes" id="UP000008672">
    <property type="component" value="Unassembled WGS sequence"/>
</dbReference>
<dbReference type="HOGENOM" id="CLU_547785_0_0_1"/>
<evidence type="ECO:0008006" key="5">
    <source>
        <dbReference type="Google" id="ProtNLM"/>
    </source>
</evidence>
<protein>
    <recommendedName>
        <fullName evidence="5">Stabilizer of axonemal microtubules 2</fullName>
    </recommendedName>
</protein>
<dbReference type="GeneTree" id="ENSGT00740000116994"/>
<feature type="region of interest" description="Disordered" evidence="2">
    <location>
        <begin position="77"/>
        <end position="96"/>
    </location>
</feature>
<dbReference type="OMA" id="CRAQVYL"/>
<dbReference type="GO" id="GO:0008017">
    <property type="term" value="F:microtubule binding"/>
    <property type="evidence" value="ECO:0007669"/>
    <property type="project" value="InterPro"/>
</dbReference>